<dbReference type="GeneID" id="64623424"/>
<name>A0A9P7JCN1_9AGAM</name>
<dbReference type="OrthoDB" id="2631102at2759"/>
<proteinExistence type="predicted"/>
<feature type="non-terminal residue" evidence="1">
    <location>
        <position position="1"/>
    </location>
</feature>
<evidence type="ECO:0000313" key="2">
    <source>
        <dbReference type="Proteomes" id="UP000807769"/>
    </source>
</evidence>
<sequence>SLKWMHNQLFLRSCMLCQQYLDLEKGEWIKLTQFIADNKTELVHAHSKLTFTEKRAYNMQVLEAYQQRNQITRANPKATNHNVNGSQSKFSHIWMALCAHTSVEGFYVAVQGSIEDLSEPKV</sequence>
<evidence type="ECO:0000313" key="1">
    <source>
        <dbReference type="EMBL" id="KAG1814734.1"/>
    </source>
</evidence>
<gene>
    <name evidence="1" type="ORF">BJ212DRAFT_1222501</name>
</gene>
<dbReference type="Proteomes" id="UP000807769">
    <property type="component" value="Unassembled WGS sequence"/>
</dbReference>
<keyword evidence="2" id="KW-1185">Reference proteome</keyword>
<organism evidence="1 2">
    <name type="scientific">Suillus subaureus</name>
    <dbReference type="NCBI Taxonomy" id="48587"/>
    <lineage>
        <taxon>Eukaryota</taxon>
        <taxon>Fungi</taxon>
        <taxon>Dikarya</taxon>
        <taxon>Basidiomycota</taxon>
        <taxon>Agaricomycotina</taxon>
        <taxon>Agaricomycetes</taxon>
        <taxon>Agaricomycetidae</taxon>
        <taxon>Boletales</taxon>
        <taxon>Suillineae</taxon>
        <taxon>Suillaceae</taxon>
        <taxon>Suillus</taxon>
    </lineage>
</organism>
<accession>A0A9P7JCN1</accession>
<dbReference type="RefSeq" id="XP_041192070.1">
    <property type="nucleotide sequence ID" value="XM_041329407.1"/>
</dbReference>
<dbReference type="EMBL" id="JABBWG010000020">
    <property type="protein sequence ID" value="KAG1814734.1"/>
    <property type="molecule type" value="Genomic_DNA"/>
</dbReference>
<dbReference type="AlphaFoldDB" id="A0A9P7JCN1"/>
<feature type="non-terminal residue" evidence="1">
    <location>
        <position position="122"/>
    </location>
</feature>
<protein>
    <submittedName>
        <fullName evidence="1">Uncharacterized protein</fullName>
    </submittedName>
</protein>
<reference evidence="1" key="1">
    <citation type="journal article" date="2020" name="New Phytol.">
        <title>Comparative genomics reveals dynamic genome evolution in host specialist ectomycorrhizal fungi.</title>
        <authorList>
            <person name="Lofgren L.A."/>
            <person name="Nguyen N.H."/>
            <person name="Vilgalys R."/>
            <person name="Ruytinx J."/>
            <person name="Liao H.L."/>
            <person name="Branco S."/>
            <person name="Kuo A."/>
            <person name="LaButti K."/>
            <person name="Lipzen A."/>
            <person name="Andreopoulos W."/>
            <person name="Pangilinan J."/>
            <person name="Riley R."/>
            <person name="Hundley H."/>
            <person name="Na H."/>
            <person name="Barry K."/>
            <person name="Grigoriev I.V."/>
            <person name="Stajich J.E."/>
            <person name="Kennedy P.G."/>
        </authorList>
    </citation>
    <scope>NUCLEOTIDE SEQUENCE</scope>
    <source>
        <strain evidence="1">MN1</strain>
    </source>
</reference>
<comment type="caution">
    <text evidence="1">The sequence shown here is derived from an EMBL/GenBank/DDBJ whole genome shotgun (WGS) entry which is preliminary data.</text>
</comment>